<dbReference type="AlphaFoldDB" id="A0A1L7X072"/>
<sequence length="408" mass="46119">MGSPRNGNSVAEEVKMLEAFLAGNPDVDTDKHFCNVARQGRTTVPLTAPGSILTAIVIDHDILWDNLRMRPAKLWPDWPSVRVWHYYPNHAQIMCFVDEGEELGGEGFRRCPRSRLLELTQDANTKHRLDFLIGTEIEFFIMQDTKNGPQQVDMIPNTYSAASMNNDYLSVVEEIVRSIAKAGIPVRQFYSEGGPGAFEISMEPLPPLQSADALVYSQEAIKWICRKHGLHGTMFPKPFEKLTGIGLHYHLSMFPNDQGDSFLAGLLDHWKALAAFYLPNYDSYTRVKPGAQVTWGFENRTNPHLVMLGVITAGMLGLKSRQELNMKDCDKTMGFKPLDKKELEEYGVIDTIPTSLKEALHALRNDEALVDKLKPAIVDKYLTLKEKENETFSKLTLSERKQISMQLF</sequence>
<dbReference type="PROSITE" id="PS51987">
    <property type="entry name" value="GS_CATALYTIC"/>
    <property type="match status" value="1"/>
</dbReference>
<dbReference type="PANTHER" id="PTHR43785">
    <property type="entry name" value="GAMMA-GLUTAMYLPUTRESCINE SYNTHETASE"/>
    <property type="match status" value="1"/>
</dbReference>
<accession>A0A1L7X072</accession>
<keyword evidence="1" id="KW-0436">Ligase</keyword>
<feature type="domain" description="GS catalytic" evidence="4">
    <location>
        <begin position="112"/>
        <end position="408"/>
    </location>
</feature>
<name>A0A1L7X072_9HELO</name>
<reference evidence="5 6" key="1">
    <citation type="submission" date="2016-03" db="EMBL/GenBank/DDBJ databases">
        <authorList>
            <person name="Ploux O."/>
        </authorList>
    </citation>
    <scope>NUCLEOTIDE SEQUENCE [LARGE SCALE GENOMIC DNA]</scope>
    <source>
        <strain evidence="5 6">UAMH 11012</strain>
    </source>
</reference>
<proteinExistence type="inferred from homology"/>
<organism evidence="5 6">
    <name type="scientific">Phialocephala subalpina</name>
    <dbReference type="NCBI Taxonomy" id="576137"/>
    <lineage>
        <taxon>Eukaryota</taxon>
        <taxon>Fungi</taxon>
        <taxon>Dikarya</taxon>
        <taxon>Ascomycota</taxon>
        <taxon>Pezizomycotina</taxon>
        <taxon>Leotiomycetes</taxon>
        <taxon>Helotiales</taxon>
        <taxon>Mollisiaceae</taxon>
        <taxon>Phialocephala</taxon>
        <taxon>Phialocephala fortinii species complex</taxon>
    </lineage>
</organism>
<evidence type="ECO:0000313" key="5">
    <source>
        <dbReference type="EMBL" id="CZR58413.1"/>
    </source>
</evidence>
<evidence type="ECO:0000256" key="1">
    <source>
        <dbReference type="ARBA" id="ARBA00022598"/>
    </source>
</evidence>
<evidence type="ECO:0000313" key="6">
    <source>
        <dbReference type="Proteomes" id="UP000184330"/>
    </source>
</evidence>
<evidence type="ECO:0000256" key="3">
    <source>
        <dbReference type="RuleBase" id="RU000384"/>
    </source>
</evidence>
<comment type="similarity">
    <text evidence="2 3">Belongs to the glutamine synthetase family.</text>
</comment>
<dbReference type="SMART" id="SM01230">
    <property type="entry name" value="Gln-synt_C"/>
    <property type="match status" value="1"/>
</dbReference>
<dbReference type="InterPro" id="IPR008146">
    <property type="entry name" value="Gln_synth_cat_dom"/>
</dbReference>
<dbReference type="STRING" id="576137.A0A1L7X072"/>
<evidence type="ECO:0000259" key="4">
    <source>
        <dbReference type="PROSITE" id="PS51987"/>
    </source>
</evidence>
<dbReference type="SUPFAM" id="SSF55931">
    <property type="entry name" value="Glutamine synthetase/guanido kinase"/>
    <property type="match status" value="1"/>
</dbReference>
<dbReference type="PANTHER" id="PTHR43785:SF2">
    <property type="entry name" value="TYPE-1 GLUTAMINE SYNTHETASE 1"/>
    <property type="match status" value="1"/>
</dbReference>
<dbReference type="OrthoDB" id="3364440at2759"/>
<dbReference type="Gene3D" id="3.30.590.10">
    <property type="entry name" value="Glutamine synthetase/guanido kinase, catalytic domain"/>
    <property type="match status" value="1"/>
</dbReference>
<dbReference type="InterPro" id="IPR014746">
    <property type="entry name" value="Gln_synth/guanido_kin_cat_dom"/>
</dbReference>
<keyword evidence="6" id="KW-1185">Reference proteome</keyword>
<gene>
    <name evidence="5" type="ORF">PAC_08305</name>
</gene>
<dbReference type="Proteomes" id="UP000184330">
    <property type="component" value="Unassembled WGS sequence"/>
</dbReference>
<dbReference type="Pfam" id="PF00120">
    <property type="entry name" value="Gln-synt_C"/>
    <property type="match status" value="1"/>
</dbReference>
<evidence type="ECO:0000256" key="2">
    <source>
        <dbReference type="PROSITE-ProRule" id="PRU01331"/>
    </source>
</evidence>
<dbReference type="EMBL" id="FJOG01000012">
    <property type="protein sequence ID" value="CZR58413.1"/>
    <property type="molecule type" value="Genomic_DNA"/>
</dbReference>
<dbReference type="GO" id="GO:0004356">
    <property type="term" value="F:glutamine synthetase activity"/>
    <property type="evidence" value="ECO:0007669"/>
    <property type="project" value="InterPro"/>
</dbReference>
<protein>
    <recommendedName>
        <fullName evidence="4">GS catalytic domain-containing protein</fullName>
    </recommendedName>
</protein>